<dbReference type="EMBL" id="UOFM01000514">
    <property type="protein sequence ID" value="VAW83167.1"/>
    <property type="molecule type" value="Genomic_DNA"/>
</dbReference>
<evidence type="ECO:0000313" key="2">
    <source>
        <dbReference type="EMBL" id="VAW83167.1"/>
    </source>
</evidence>
<dbReference type="Gene3D" id="3.30.300.160">
    <property type="entry name" value="Type II secretion system, protein E, N-terminal domain"/>
    <property type="match status" value="1"/>
</dbReference>
<dbReference type="AlphaFoldDB" id="A0A3B0Z6Q9"/>
<dbReference type="SUPFAM" id="SSF160246">
    <property type="entry name" value="EspE N-terminal domain-like"/>
    <property type="match status" value="1"/>
</dbReference>
<dbReference type="InterPro" id="IPR007831">
    <property type="entry name" value="T2SS_GspE_N"/>
</dbReference>
<accession>A0A3B0Z6Q9</accession>
<sequence length="131" mass="14226">MTAVAKPKRIGDLLIEKGILTQDQLNIALTEQKKSRDQLGKIIVGLGFATEAVVRDALGEALGQESVDLSKIIVDTDVLQLVNKDVARRFKMLPLSIDRKKGLLSVAMSDTFNVVAIDQLRALLGGELDIT</sequence>
<gene>
    <name evidence="2" type="ORF">MNBD_GAMMA14-1496</name>
</gene>
<dbReference type="InterPro" id="IPR037257">
    <property type="entry name" value="T2SS_E_N_sf"/>
</dbReference>
<dbReference type="Pfam" id="PF05157">
    <property type="entry name" value="MshEN"/>
    <property type="match status" value="1"/>
</dbReference>
<protein>
    <recommendedName>
        <fullName evidence="1">Type II secretion system protein GspE N-terminal domain-containing protein</fullName>
    </recommendedName>
</protein>
<feature type="domain" description="Type II secretion system protein GspE N-terminal" evidence="1">
    <location>
        <begin position="63"/>
        <end position="126"/>
    </location>
</feature>
<name>A0A3B0Z6Q9_9ZZZZ</name>
<evidence type="ECO:0000259" key="1">
    <source>
        <dbReference type="Pfam" id="PF05157"/>
    </source>
</evidence>
<proteinExistence type="predicted"/>
<feature type="non-terminal residue" evidence="2">
    <location>
        <position position="131"/>
    </location>
</feature>
<organism evidence="2">
    <name type="scientific">hydrothermal vent metagenome</name>
    <dbReference type="NCBI Taxonomy" id="652676"/>
    <lineage>
        <taxon>unclassified sequences</taxon>
        <taxon>metagenomes</taxon>
        <taxon>ecological metagenomes</taxon>
    </lineage>
</organism>
<reference evidence="2" key="1">
    <citation type="submission" date="2018-06" db="EMBL/GenBank/DDBJ databases">
        <authorList>
            <person name="Zhirakovskaya E."/>
        </authorList>
    </citation>
    <scope>NUCLEOTIDE SEQUENCE</scope>
</reference>